<evidence type="ECO:0000313" key="2">
    <source>
        <dbReference type="EMBL" id="MED6159896.1"/>
    </source>
</evidence>
<comment type="caution">
    <text evidence="2">The sequence shown here is derived from an EMBL/GenBank/DDBJ whole genome shotgun (WGS) entry which is preliminary data.</text>
</comment>
<evidence type="ECO:0000313" key="3">
    <source>
        <dbReference type="Proteomes" id="UP001341840"/>
    </source>
</evidence>
<dbReference type="Proteomes" id="UP001341840">
    <property type="component" value="Unassembled WGS sequence"/>
</dbReference>
<reference evidence="2 3" key="1">
    <citation type="journal article" date="2023" name="Plants (Basel)">
        <title>Bridging the Gap: Combining Genomics and Transcriptomics Approaches to Understand Stylosanthes scabra, an Orphan Legume from the Brazilian Caatinga.</title>
        <authorList>
            <person name="Ferreira-Neto J.R.C."/>
            <person name="da Silva M.D."/>
            <person name="Binneck E."/>
            <person name="de Melo N.F."/>
            <person name="da Silva R.H."/>
            <person name="de Melo A.L.T.M."/>
            <person name="Pandolfi V."/>
            <person name="Bustamante F.O."/>
            <person name="Brasileiro-Vidal A.C."/>
            <person name="Benko-Iseppon A.M."/>
        </authorList>
    </citation>
    <scope>NUCLEOTIDE SEQUENCE [LARGE SCALE GENOMIC DNA]</scope>
    <source>
        <tissue evidence="2">Leaves</tissue>
    </source>
</reference>
<evidence type="ECO:0000256" key="1">
    <source>
        <dbReference type="SAM" id="MobiDB-lite"/>
    </source>
</evidence>
<feature type="region of interest" description="Disordered" evidence="1">
    <location>
        <begin position="265"/>
        <end position="284"/>
    </location>
</feature>
<dbReference type="EMBL" id="JASCZI010121120">
    <property type="protein sequence ID" value="MED6159896.1"/>
    <property type="molecule type" value="Genomic_DNA"/>
</dbReference>
<accession>A0ABU6UIB9</accession>
<organism evidence="2 3">
    <name type="scientific">Stylosanthes scabra</name>
    <dbReference type="NCBI Taxonomy" id="79078"/>
    <lineage>
        <taxon>Eukaryota</taxon>
        <taxon>Viridiplantae</taxon>
        <taxon>Streptophyta</taxon>
        <taxon>Embryophyta</taxon>
        <taxon>Tracheophyta</taxon>
        <taxon>Spermatophyta</taxon>
        <taxon>Magnoliopsida</taxon>
        <taxon>eudicotyledons</taxon>
        <taxon>Gunneridae</taxon>
        <taxon>Pentapetalae</taxon>
        <taxon>rosids</taxon>
        <taxon>fabids</taxon>
        <taxon>Fabales</taxon>
        <taxon>Fabaceae</taxon>
        <taxon>Papilionoideae</taxon>
        <taxon>50 kb inversion clade</taxon>
        <taxon>dalbergioids sensu lato</taxon>
        <taxon>Dalbergieae</taxon>
        <taxon>Pterocarpus clade</taxon>
        <taxon>Stylosanthes</taxon>
    </lineage>
</organism>
<feature type="compositionally biased region" description="Basic and acidic residues" evidence="1">
    <location>
        <begin position="265"/>
        <end position="278"/>
    </location>
</feature>
<protein>
    <recommendedName>
        <fullName evidence="4">Transposase</fullName>
    </recommendedName>
</protein>
<proteinExistence type="predicted"/>
<name>A0ABU6UIB9_9FABA</name>
<keyword evidence="3" id="KW-1185">Reference proteome</keyword>
<gene>
    <name evidence="2" type="ORF">PIB30_046548</name>
</gene>
<sequence>MARTRIACGIELGLKVSVLKELQGIDSADARIDSRFRKWFRKGPIRFFLFGIDSEAGYRRSACHGGSIGPTCRRTILRKEETPIYIEIKNVNIRGNERVVLGEVRGSNLGKDDENDKRRKYRDFQVKGANQMTEIGMFVVGANETGTGSSLESWRSILPACGLASPQFESSVVFVRELVKFIRRLGHTLHLSRRRVAIGAFVVDVEEAHRVEAPRHCLRKEIVSELQKLGEGNGVEITSNDENYIPRKEDYIGSGDWLVEVEVKGESTPSSKEDRFDDSADDGEHEDYFGYVENDNEGATSNEIFSPVTKEQPSLSYLESMDRIGSDLSSFSLNHHENLLLLLAHSIEIDESFLLPHMLCGERGEVESVPINEPARERSRSAISQIH</sequence>
<evidence type="ECO:0008006" key="4">
    <source>
        <dbReference type="Google" id="ProtNLM"/>
    </source>
</evidence>